<feature type="domain" description="Helicase C-terminal" evidence="11">
    <location>
        <begin position="332"/>
        <end position="504"/>
    </location>
</feature>
<dbReference type="PANTHER" id="PTHR24031">
    <property type="entry name" value="RNA HELICASE"/>
    <property type="match status" value="1"/>
</dbReference>
<evidence type="ECO:0000259" key="11">
    <source>
        <dbReference type="PROSITE" id="PS51194"/>
    </source>
</evidence>
<dbReference type="STRING" id="2070753.A0A3A2ZC71"/>
<dbReference type="InterPro" id="IPR014001">
    <property type="entry name" value="Helicase_ATP-bd"/>
</dbReference>
<reference evidence="13" key="1">
    <citation type="submission" date="2017-02" db="EMBL/GenBank/DDBJ databases">
        <authorList>
            <person name="Tafer H."/>
            <person name="Lopandic K."/>
        </authorList>
    </citation>
    <scope>NUCLEOTIDE SEQUENCE [LARGE SCALE GENOMIC DNA]</scope>
    <source>
        <strain evidence="13">CBS 366.77</strain>
    </source>
</reference>
<dbReference type="OrthoDB" id="193716at2759"/>
<accession>A0A3A2ZC71</accession>
<keyword evidence="4 7" id="KW-0067">ATP-binding</keyword>
<organism evidence="12 13">
    <name type="scientific">Aspergillus sclerotialis</name>
    <dbReference type="NCBI Taxonomy" id="2070753"/>
    <lineage>
        <taxon>Eukaryota</taxon>
        <taxon>Fungi</taxon>
        <taxon>Dikarya</taxon>
        <taxon>Ascomycota</taxon>
        <taxon>Pezizomycotina</taxon>
        <taxon>Eurotiomycetes</taxon>
        <taxon>Eurotiomycetidae</taxon>
        <taxon>Eurotiales</taxon>
        <taxon>Aspergillaceae</taxon>
        <taxon>Aspergillus</taxon>
        <taxon>Aspergillus subgen. Polypaecilum</taxon>
    </lineage>
</organism>
<dbReference type="Gene3D" id="3.40.50.300">
    <property type="entry name" value="P-loop containing nucleotide triphosphate hydrolases"/>
    <property type="match status" value="2"/>
</dbReference>
<evidence type="ECO:0000256" key="6">
    <source>
        <dbReference type="ARBA" id="ARBA00047984"/>
    </source>
</evidence>
<dbReference type="AlphaFoldDB" id="A0A3A2ZC71"/>
<keyword evidence="13" id="KW-1185">Reference proteome</keyword>
<proteinExistence type="inferred from homology"/>
<evidence type="ECO:0000259" key="10">
    <source>
        <dbReference type="PROSITE" id="PS51192"/>
    </source>
</evidence>
<evidence type="ECO:0000256" key="7">
    <source>
        <dbReference type="RuleBase" id="RU000492"/>
    </source>
</evidence>
<dbReference type="PROSITE" id="PS00039">
    <property type="entry name" value="DEAD_ATP_HELICASE"/>
    <property type="match status" value="1"/>
</dbReference>
<protein>
    <recommendedName>
        <fullName evidence="8">ATP-dependent RNA helicase</fullName>
        <ecNumber evidence="8">3.6.4.13</ecNumber>
    </recommendedName>
</protein>
<evidence type="ECO:0000256" key="2">
    <source>
        <dbReference type="ARBA" id="ARBA00022801"/>
    </source>
</evidence>
<feature type="compositionally biased region" description="Basic and acidic residues" evidence="9">
    <location>
        <begin position="650"/>
        <end position="661"/>
    </location>
</feature>
<dbReference type="InterPro" id="IPR011545">
    <property type="entry name" value="DEAD/DEAH_box_helicase_dom"/>
</dbReference>
<dbReference type="SMART" id="SM00487">
    <property type="entry name" value="DEXDc"/>
    <property type="match status" value="1"/>
</dbReference>
<evidence type="ECO:0000256" key="9">
    <source>
        <dbReference type="SAM" id="MobiDB-lite"/>
    </source>
</evidence>
<dbReference type="GO" id="GO:0003724">
    <property type="term" value="F:RNA helicase activity"/>
    <property type="evidence" value="ECO:0007669"/>
    <property type="project" value="UniProtKB-EC"/>
</dbReference>
<comment type="caution">
    <text evidence="12">The sequence shown here is derived from an EMBL/GenBank/DDBJ whole genome shotgun (WGS) entry which is preliminary data.</text>
</comment>
<comment type="function">
    <text evidence="8">RNA helicase.</text>
</comment>
<gene>
    <name evidence="12" type="ORF">PHISCL_07438</name>
</gene>
<keyword evidence="5 8" id="KW-0694">RNA-binding</keyword>
<dbReference type="GO" id="GO:0005524">
    <property type="term" value="F:ATP binding"/>
    <property type="evidence" value="ECO:0007669"/>
    <property type="project" value="UniProtKB-UniRule"/>
</dbReference>
<evidence type="ECO:0000256" key="1">
    <source>
        <dbReference type="ARBA" id="ARBA00022741"/>
    </source>
</evidence>
<comment type="similarity">
    <text evidence="7">Belongs to the DEAD box helicase family.</text>
</comment>
<feature type="region of interest" description="Disordered" evidence="9">
    <location>
        <begin position="597"/>
        <end position="661"/>
    </location>
</feature>
<comment type="catalytic activity">
    <reaction evidence="6 8">
        <text>ATP + H2O = ADP + phosphate + H(+)</text>
        <dbReference type="Rhea" id="RHEA:13065"/>
        <dbReference type="ChEBI" id="CHEBI:15377"/>
        <dbReference type="ChEBI" id="CHEBI:15378"/>
        <dbReference type="ChEBI" id="CHEBI:30616"/>
        <dbReference type="ChEBI" id="CHEBI:43474"/>
        <dbReference type="ChEBI" id="CHEBI:456216"/>
        <dbReference type="EC" id="3.6.4.13"/>
    </reaction>
</comment>
<keyword evidence="2 7" id="KW-0378">Hydrolase</keyword>
<evidence type="ECO:0000256" key="5">
    <source>
        <dbReference type="ARBA" id="ARBA00022884"/>
    </source>
</evidence>
<dbReference type="Proteomes" id="UP000266188">
    <property type="component" value="Unassembled WGS sequence"/>
</dbReference>
<dbReference type="GO" id="GO:0003723">
    <property type="term" value="F:RNA binding"/>
    <property type="evidence" value="ECO:0007669"/>
    <property type="project" value="UniProtKB-UniRule"/>
</dbReference>
<evidence type="ECO:0000256" key="8">
    <source>
        <dbReference type="RuleBase" id="RU365068"/>
    </source>
</evidence>
<feature type="compositionally biased region" description="Gly residues" evidence="9">
    <location>
        <begin position="606"/>
        <end position="617"/>
    </location>
</feature>
<evidence type="ECO:0000313" key="12">
    <source>
        <dbReference type="EMBL" id="RJE20220.1"/>
    </source>
</evidence>
<dbReference type="SMART" id="SM00490">
    <property type="entry name" value="HELICc"/>
    <property type="match status" value="1"/>
</dbReference>
<dbReference type="Pfam" id="PF00271">
    <property type="entry name" value="Helicase_C"/>
    <property type="match status" value="1"/>
</dbReference>
<keyword evidence="1 7" id="KW-0547">Nucleotide-binding</keyword>
<dbReference type="PROSITE" id="PS51194">
    <property type="entry name" value="HELICASE_CTER"/>
    <property type="match status" value="1"/>
</dbReference>
<name>A0A3A2ZC71_9EURO</name>
<keyword evidence="3 7" id="KW-0347">Helicase</keyword>
<sequence length="661" mass="72338">MLSAIRRYGVAQALRASVPRTLQVRSTPQLLKWQPSSISSIPSLARPFHYLPATRSSASASAQLDDPVQSEIEPLREFADLQKQGLVDPQIVNTITRKMKISTMTDVQSMTLRETLKGDDVLAQAKTGTGKTLAFLIPILQNIMNNQPIGRHTRRRGRENGISAIVISPTRELAEQIAVQARMLAAGTAVMVQTAVGGSGKREGLRRIQREGCDLLIATPGRLQDILTDPMAGIKTTNVSAFVLDEADRLLDEGFAPAIMDIQSLLPDPSKVDRQTLLFSATVPAEVMHMVRRTMKPDFSFVKTVRDDEVPTHQSVPQKAVILHGNENALPAVIELVKNYQAQAKEDSSLRPFKAIVYYNSTAQVALVHEALSNLMDLMGRDRRNFLGGTRVYGIHGRLTQAQRTAAANSFRRSDSALLISSDVTARGMDFPEVTHVIQVGAPADKHTYIHRLGRTARANKTGEGWIFHSREEADTLSNMLSGLPVQYGDRSLDTAAVNMTRALDIAPSAAADIIDQVNSAMKGVDPQTKEKAYLSQMQGRGYRNKRAMIRVLNQLAVYGYQMPQPPSISPFLARKLGVDGVPGVNVSSRIPYSDMVGGERRMSRGGLGRRGSGGFGSRKFGHSFMSDRGRGPGAYGDRPSRPSFTSDQNDARRRGGDLSF</sequence>
<dbReference type="InterPro" id="IPR000629">
    <property type="entry name" value="RNA-helicase_DEAD-box_CS"/>
</dbReference>
<dbReference type="InterPro" id="IPR001650">
    <property type="entry name" value="Helicase_C-like"/>
</dbReference>
<evidence type="ECO:0000256" key="3">
    <source>
        <dbReference type="ARBA" id="ARBA00022806"/>
    </source>
</evidence>
<dbReference type="CDD" id="cd18787">
    <property type="entry name" value="SF2_C_DEAD"/>
    <property type="match status" value="1"/>
</dbReference>
<comment type="domain">
    <text evidence="8">The Q motif is unique to and characteristic of the DEAD box family of RNA helicases and controls ATP binding and hydrolysis.</text>
</comment>
<dbReference type="EMBL" id="MVGC01000327">
    <property type="protein sequence ID" value="RJE20220.1"/>
    <property type="molecule type" value="Genomic_DNA"/>
</dbReference>
<dbReference type="Pfam" id="PF00270">
    <property type="entry name" value="DEAD"/>
    <property type="match status" value="1"/>
</dbReference>
<evidence type="ECO:0000256" key="4">
    <source>
        <dbReference type="ARBA" id="ARBA00022840"/>
    </source>
</evidence>
<dbReference type="PROSITE" id="PS51192">
    <property type="entry name" value="HELICASE_ATP_BIND_1"/>
    <property type="match status" value="1"/>
</dbReference>
<dbReference type="SUPFAM" id="SSF52540">
    <property type="entry name" value="P-loop containing nucleoside triphosphate hydrolases"/>
    <property type="match status" value="2"/>
</dbReference>
<dbReference type="EC" id="3.6.4.13" evidence="8"/>
<feature type="domain" description="Helicase ATP-binding" evidence="10">
    <location>
        <begin position="112"/>
        <end position="301"/>
    </location>
</feature>
<dbReference type="GO" id="GO:0016787">
    <property type="term" value="F:hydrolase activity"/>
    <property type="evidence" value="ECO:0007669"/>
    <property type="project" value="UniProtKB-KW"/>
</dbReference>
<evidence type="ECO:0000313" key="13">
    <source>
        <dbReference type="Proteomes" id="UP000266188"/>
    </source>
</evidence>
<dbReference type="InterPro" id="IPR027417">
    <property type="entry name" value="P-loop_NTPase"/>
</dbReference>